<keyword evidence="4" id="KW-0378">Hydrolase</keyword>
<dbReference type="AlphaFoldDB" id="A0A5J4Z9R6"/>
<protein>
    <submittedName>
        <fullName evidence="12">Bifunctional protein FolD 2</fullName>
    </submittedName>
</protein>
<dbReference type="Gene3D" id="3.40.50.10860">
    <property type="entry name" value="Leucine Dehydrogenase, chain A, domain 1"/>
    <property type="match status" value="1"/>
</dbReference>
<accession>A0A5J4Z9R6</accession>
<evidence type="ECO:0000256" key="3">
    <source>
        <dbReference type="ARBA" id="ARBA00022563"/>
    </source>
</evidence>
<comment type="similarity">
    <text evidence="9">Belongs to the tetrahydrofolate dehydrogenase/cyclohydrolase family.</text>
</comment>
<evidence type="ECO:0000256" key="9">
    <source>
        <dbReference type="ARBA" id="ARBA00061364"/>
    </source>
</evidence>
<dbReference type="Pfam" id="PF00763">
    <property type="entry name" value="THF_DHG_CYH"/>
    <property type="match status" value="1"/>
</dbReference>
<dbReference type="Proteomes" id="UP000324585">
    <property type="component" value="Unassembled WGS sequence"/>
</dbReference>
<reference evidence="13" key="1">
    <citation type="journal article" date="2019" name="Nat. Commun.">
        <title>Expansion of phycobilisome linker gene families in mesophilic red algae.</title>
        <authorList>
            <person name="Lee J."/>
            <person name="Kim D."/>
            <person name="Bhattacharya D."/>
            <person name="Yoon H.S."/>
        </authorList>
    </citation>
    <scope>NUCLEOTIDE SEQUENCE [LARGE SCALE GENOMIC DNA]</scope>
    <source>
        <strain evidence="13">CCMP 1328</strain>
    </source>
</reference>
<keyword evidence="3" id="KW-0554">One-carbon metabolism</keyword>
<evidence type="ECO:0000256" key="8">
    <source>
        <dbReference type="ARBA" id="ARBA00036357"/>
    </source>
</evidence>
<evidence type="ECO:0000256" key="5">
    <source>
        <dbReference type="ARBA" id="ARBA00022857"/>
    </source>
</evidence>
<comment type="pathway">
    <text evidence="1">One-carbon metabolism; tetrahydrofolate interconversion.</text>
</comment>
<dbReference type="GO" id="GO:0035999">
    <property type="term" value="P:tetrahydrofolate interconversion"/>
    <property type="evidence" value="ECO:0007669"/>
    <property type="project" value="TreeGrafter"/>
</dbReference>
<dbReference type="SUPFAM" id="SSF51735">
    <property type="entry name" value="NAD(P)-binding Rossmann-fold domains"/>
    <property type="match status" value="1"/>
</dbReference>
<comment type="catalytic activity">
    <reaction evidence="8">
        <text>(6R)-5,10-methenyltetrahydrofolate + H2O = (6R)-10-formyltetrahydrofolate + H(+)</text>
        <dbReference type="Rhea" id="RHEA:23700"/>
        <dbReference type="ChEBI" id="CHEBI:15377"/>
        <dbReference type="ChEBI" id="CHEBI:15378"/>
        <dbReference type="ChEBI" id="CHEBI:57455"/>
        <dbReference type="ChEBI" id="CHEBI:195366"/>
        <dbReference type="EC" id="3.5.4.9"/>
    </reaction>
</comment>
<dbReference type="InterPro" id="IPR020631">
    <property type="entry name" value="THF_DH/CycHdrlase_NAD-bd_dom"/>
</dbReference>
<keyword evidence="5" id="KW-0521">NADP</keyword>
<evidence type="ECO:0000313" key="13">
    <source>
        <dbReference type="Proteomes" id="UP000324585"/>
    </source>
</evidence>
<comment type="subunit">
    <text evidence="2">Homodimer.</text>
</comment>
<dbReference type="InterPro" id="IPR036291">
    <property type="entry name" value="NAD(P)-bd_dom_sf"/>
</dbReference>
<dbReference type="PANTHER" id="PTHR48099:SF5">
    <property type="entry name" value="C-1-TETRAHYDROFOLATE SYNTHASE, CYTOPLASMIC"/>
    <property type="match status" value="1"/>
</dbReference>
<evidence type="ECO:0000256" key="1">
    <source>
        <dbReference type="ARBA" id="ARBA00004777"/>
    </source>
</evidence>
<dbReference type="Pfam" id="PF02882">
    <property type="entry name" value="THF_DHG_CYH_C"/>
    <property type="match status" value="1"/>
</dbReference>
<evidence type="ECO:0000313" key="12">
    <source>
        <dbReference type="EMBL" id="KAA8499870.1"/>
    </source>
</evidence>
<evidence type="ECO:0000256" key="6">
    <source>
        <dbReference type="ARBA" id="ARBA00023002"/>
    </source>
</evidence>
<dbReference type="PRINTS" id="PR00085">
    <property type="entry name" value="THFDHDRGNASE"/>
</dbReference>
<dbReference type="FunFam" id="3.40.50.720:FF:000006">
    <property type="entry name" value="Bifunctional protein FolD"/>
    <property type="match status" value="1"/>
</dbReference>
<dbReference type="CDD" id="cd01080">
    <property type="entry name" value="NAD_bind_m-THF_DH_Cyclohyd"/>
    <property type="match status" value="1"/>
</dbReference>
<feature type="domain" description="Tetrahydrofolate dehydrogenase/cyclohydrolase catalytic" evidence="10">
    <location>
        <begin position="86"/>
        <end position="204"/>
    </location>
</feature>
<dbReference type="GO" id="GO:0004477">
    <property type="term" value="F:methenyltetrahydrofolate cyclohydrolase activity"/>
    <property type="evidence" value="ECO:0007669"/>
    <property type="project" value="UniProtKB-EC"/>
</dbReference>
<evidence type="ECO:0000259" key="11">
    <source>
        <dbReference type="Pfam" id="PF02882"/>
    </source>
</evidence>
<keyword evidence="13" id="KW-1185">Reference proteome</keyword>
<name>A0A5J4Z9R6_PORPP</name>
<dbReference type="OrthoDB" id="5126881at2759"/>
<organism evidence="12 13">
    <name type="scientific">Porphyridium purpureum</name>
    <name type="common">Red alga</name>
    <name type="synonym">Porphyridium cruentum</name>
    <dbReference type="NCBI Taxonomy" id="35688"/>
    <lineage>
        <taxon>Eukaryota</taxon>
        <taxon>Rhodophyta</taxon>
        <taxon>Bangiophyceae</taxon>
        <taxon>Porphyridiales</taxon>
        <taxon>Porphyridiaceae</taxon>
        <taxon>Porphyridium</taxon>
    </lineage>
</organism>
<keyword evidence="6" id="KW-0560">Oxidoreductase</keyword>
<dbReference type="GO" id="GO:0004488">
    <property type="term" value="F:methylenetetrahydrofolate dehydrogenase (NADP+) activity"/>
    <property type="evidence" value="ECO:0007669"/>
    <property type="project" value="InterPro"/>
</dbReference>
<evidence type="ECO:0000256" key="2">
    <source>
        <dbReference type="ARBA" id="ARBA00011738"/>
    </source>
</evidence>
<dbReference type="Gene3D" id="3.40.50.720">
    <property type="entry name" value="NAD(P)-binding Rossmann-like Domain"/>
    <property type="match status" value="1"/>
</dbReference>
<dbReference type="HAMAP" id="MF_01576">
    <property type="entry name" value="THF_DHG_CYH"/>
    <property type="match status" value="1"/>
</dbReference>
<sequence length="378" mass="40239">MCLGSGRRWRLWRRCAEGLPRISSGCTGERKQTIGGASSGAATTQTRLAVAFGRRVLWDLGLGLVWRAREANRVVKVAEKMTGVVIDGKETAAGIRKEVKRQVQALEEKYGAEAGTPGLATVLVGSRTDSATYVRMKHKACAEVGIKSIQRQLPEDITQEALLEVVRALNQDPLVHGILVQLPLPSHINEEAILAEVALEKDVDGFHPLNIGKLAMKGRQPLFVPCTPLGIMELLRRHNISLAGKHAVVLGRSNIVGMPVAMLLVKANATVTVCHSQTTDLPGIVKQADVLVAAVGRAEMVKADWIKPGAVVIDVGINSKDDPSSKKGYRLVGDVAYDECASVASMITPVPGGTGPMTIAMLLQNCATAASRTLGAST</sequence>
<dbReference type="SUPFAM" id="SSF53223">
    <property type="entry name" value="Aminoacid dehydrogenase-like, N-terminal domain"/>
    <property type="match status" value="1"/>
</dbReference>
<dbReference type="InterPro" id="IPR020630">
    <property type="entry name" value="THF_DH/CycHdrlase_cat_dom"/>
</dbReference>
<keyword evidence="7" id="KW-0511">Multifunctional enzyme</keyword>
<evidence type="ECO:0000259" key="10">
    <source>
        <dbReference type="Pfam" id="PF00763"/>
    </source>
</evidence>
<proteinExistence type="inferred from homology"/>
<evidence type="ECO:0000256" key="7">
    <source>
        <dbReference type="ARBA" id="ARBA00023268"/>
    </source>
</evidence>
<dbReference type="InterPro" id="IPR046346">
    <property type="entry name" value="Aminoacid_DH-like_N_sf"/>
</dbReference>
<dbReference type="PANTHER" id="PTHR48099">
    <property type="entry name" value="C-1-TETRAHYDROFOLATE SYNTHASE, CYTOPLASMIC-RELATED"/>
    <property type="match status" value="1"/>
</dbReference>
<dbReference type="OMA" id="VCHILTK"/>
<comment type="caution">
    <text evidence="12">The sequence shown here is derived from an EMBL/GenBank/DDBJ whole genome shotgun (WGS) entry which is preliminary data.</text>
</comment>
<dbReference type="EMBL" id="VRMN01000001">
    <property type="protein sequence ID" value="KAA8499870.1"/>
    <property type="molecule type" value="Genomic_DNA"/>
</dbReference>
<gene>
    <name evidence="12" type="ORF">FVE85_7455</name>
</gene>
<dbReference type="InterPro" id="IPR000672">
    <property type="entry name" value="THF_DH/CycHdrlase"/>
</dbReference>
<dbReference type="FunFam" id="3.40.50.10860:FF:000001">
    <property type="entry name" value="Bifunctional protein FolD"/>
    <property type="match status" value="1"/>
</dbReference>
<feature type="domain" description="Tetrahydrofolate dehydrogenase/cyclohydrolase NAD(P)-binding" evidence="11">
    <location>
        <begin position="225"/>
        <end position="372"/>
    </location>
</feature>
<evidence type="ECO:0000256" key="4">
    <source>
        <dbReference type="ARBA" id="ARBA00022801"/>
    </source>
</evidence>
<dbReference type="GO" id="GO:0005829">
    <property type="term" value="C:cytosol"/>
    <property type="evidence" value="ECO:0007669"/>
    <property type="project" value="TreeGrafter"/>
</dbReference>